<evidence type="ECO:0000313" key="3">
    <source>
        <dbReference type="EMBL" id="CAZ82587.1"/>
    </source>
</evidence>
<keyword evidence="2" id="KW-1133">Transmembrane helix</keyword>
<keyword evidence="2" id="KW-0472">Membrane</keyword>
<keyword evidence="2" id="KW-0812">Transmembrane</keyword>
<evidence type="ECO:0000256" key="1">
    <source>
        <dbReference type="SAM" id="MobiDB-lite"/>
    </source>
</evidence>
<organism evidence="3 4">
    <name type="scientific">Tuber melanosporum (strain Mel28)</name>
    <name type="common">Perigord black truffle</name>
    <dbReference type="NCBI Taxonomy" id="656061"/>
    <lineage>
        <taxon>Eukaryota</taxon>
        <taxon>Fungi</taxon>
        <taxon>Dikarya</taxon>
        <taxon>Ascomycota</taxon>
        <taxon>Pezizomycotina</taxon>
        <taxon>Pezizomycetes</taxon>
        <taxon>Pezizales</taxon>
        <taxon>Tuberaceae</taxon>
        <taxon>Tuber</taxon>
    </lineage>
</organism>
<dbReference type="InParanoid" id="D5GDJ4"/>
<dbReference type="GeneID" id="9188177"/>
<dbReference type="KEGG" id="tml:GSTUM_00001049001"/>
<sequence length="250" mass="26796">MFVIGATPDKVFGATSDFFNAKWQGVPQVTSNNPSRRTFAFDSAHFVEELMSANVDRTNEANSFSVNWKTTNSVTFATATALVRIPYYEQNFEIGPRCNGSTHSTGNWRTWLCVSGDSSKDAAMEWFEARHRSAVQNVFRELGVQGWLEEQINGEIPGCGAAATTTAPPSAASMSTSTSSNSSASSTTSPATVNSIPTTAPEPVPQAAPGQIIIAPEQKTAGGHKYKADVMYAFAIGGIIVSALLRLMER</sequence>
<accession>D5GDJ4</accession>
<feature type="transmembrane region" description="Helical" evidence="2">
    <location>
        <begin position="230"/>
        <end position="248"/>
    </location>
</feature>
<reference evidence="3 4" key="1">
    <citation type="journal article" date="2010" name="Nature">
        <title>Perigord black truffle genome uncovers evolutionary origins and mechanisms of symbiosis.</title>
        <authorList>
            <person name="Martin F."/>
            <person name="Kohler A."/>
            <person name="Murat C."/>
            <person name="Balestrini R."/>
            <person name="Coutinho P.M."/>
            <person name="Jaillon O."/>
            <person name="Montanini B."/>
            <person name="Morin E."/>
            <person name="Noel B."/>
            <person name="Percudani R."/>
            <person name="Porcel B."/>
            <person name="Rubini A."/>
            <person name="Amicucci A."/>
            <person name="Amselem J."/>
            <person name="Anthouard V."/>
            <person name="Arcioni S."/>
            <person name="Artiguenave F."/>
            <person name="Aury J.M."/>
            <person name="Ballario P."/>
            <person name="Bolchi A."/>
            <person name="Brenna A."/>
            <person name="Brun A."/>
            <person name="Buee M."/>
            <person name="Cantarel B."/>
            <person name="Chevalier G."/>
            <person name="Couloux A."/>
            <person name="Da Silva C."/>
            <person name="Denoeud F."/>
            <person name="Duplessis S."/>
            <person name="Ghignone S."/>
            <person name="Hilselberger B."/>
            <person name="Iotti M."/>
            <person name="Marcais B."/>
            <person name="Mello A."/>
            <person name="Miranda M."/>
            <person name="Pacioni G."/>
            <person name="Quesneville H."/>
            <person name="Riccioni C."/>
            <person name="Ruotolo R."/>
            <person name="Splivallo R."/>
            <person name="Stocchi V."/>
            <person name="Tisserant E."/>
            <person name="Viscomi A.R."/>
            <person name="Zambonelli A."/>
            <person name="Zampieri E."/>
            <person name="Henrissat B."/>
            <person name="Lebrun M.H."/>
            <person name="Paolocci F."/>
            <person name="Bonfante P."/>
            <person name="Ottonello S."/>
            <person name="Wincker P."/>
        </authorList>
    </citation>
    <scope>NUCLEOTIDE SEQUENCE [LARGE SCALE GENOMIC DNA]</scope>
    <source>
        <strain evidence="3 4">Mel28</strain>
    </source>
</reference>
<dbReference type="EMBL" id="FN430147">
    <property type="protein sequence ID" value="CAZ82587.1"/>
    <property type="molecule type" value="Genomic_DNA"/>
</dbReference>
<gene>
    <name evidence="3" type="ORF">GSTUM_00001049001</name>
</gene>
<feature type="compositionally biased region" description="Low complexity" evidence="1">
    <location>
        <begin position="161"/>
        <end position="192"/>
    </location>
</feature>
<name>D5GDJ4_TUBMM</name>
<protein>
    <submittedName>
        <fullName evidence="3">(Perigord truffle) hypothetical protein</fullName>
    </submittedName>
</protein>
<dbReference type="Proteomes" id="UP000006911">
    <property type="component" value="Unassembled WGS sequence"/>
</dbReference>
<proteinExistence type="predicted"/>
<feature type="region of interest" description="Disordered" evidence="1">
    <location>
        <begin position="159"/>
        <end position="206"/>
    </location>
</feature>
<dbReference type="HOGENOM" id="CLU_1112019_0_0_1"/>
<evidence type="ECO:0000256" key="2">
    <source>
        <dbReference type="SAM" id="Phobius"/>
    </source>
</evidence>
<keyword evidence="4" id="KW-1185">Reference proteome</keyword>
<dbReference type="AlphaFoldDB" id="D5GDJ4"/>
<dbReference type="RefSeq" id="XP_002838396.1">
    <property type="nucleotide sequence ID" value="XM_002838350.1"/>
</dbReference>
<evidence type="ECO:0000313" key="4">
    <source>
        <dbReference type="Proteomes" id="UP000006911"/>
    </source>
</evidence>